<dbReference type="EMBL" id="JAEKFT010000021">
    <property type="protein sequence ID" value="MBT0962822.1"/>
    <property type="molecule type" value="Genomic_DNA"/>
</dbReference>
<dbReference type="Proteomes" id="UP000694660">
    <property type="component" value="Unassembled WGS sequence"/>
</dbReference>
<keyword evidence="2" id="KW-1185">Reference proteome</keyword>
<gene>
    <name evidence="1" type="ORF">I8J34_16695</name>
</gene>
<sequence length="84" mass="9363">MDIKTRHIAAVALGATLLGACTSYFQVTDPTTGRQYYTTDVDDEGDAGAIRFRDERHDEEVTLPSSEVKPISRERYHEGMSTPD</sequence>
<protein>
    <submittedName>
        <fullName evidence="1">Uncharacterized protein</fullName>
    </submittedName>
</protein>
<proteinExistence type="predicted"/>
<comment type="caution">
    <text evidence="1">The sequence shown here is derived from an EMBL/GenBank/DDBJ whole genome shotgun (WGS) entry which is preliminary data.</text>
</comment>
<evidence type="ECO:0000313" key="2">
    <source>
        <dbReference type="Proteomes" id="UP000694660"/>
    </source>
</evidence>
<reference evidence="2" key="1">
    <citation type="journal article" date="2022" name="ISME J.">
        <title>Genetic and phylogenetic analysis of dissimilatory iodate-reducing bacteria identifies potential niches across the world's oceans.</title>
        <authorList>
            <person name="Reyes-Umana V."/>
            <person name="Henning Z."/>
            <person name="Lee K."/>
            <person name="Barnum T.P."/>
            <person name="Coates J.D."/>
        </authorList>
    </citation>
    <scope>NUCLEOTIDE SEQUENCE [LARGE SCALE GENOMIC DNA]</scope>
    <source>
        <strain evidence="2">IR12</strain>
    </source>
</reference>
<dbReference type="AlphaFoldDB" id="A0A944DEF4"/>
<name>A0A944DEF4_DENI1</name>
<dbReference type="PROSITE" id="PS51257">
    <property type="entry name" value="PROKAR_LIPOPROTEIN"/>
    <property type="match status" value="1"/>
</dbReference>
<dbReference type="RefSeq" id="WP_214362774.1">
    <property type="nucleotide sequence ID" value="NZ_JAEKFT010000021.1"/>
</dbReference>
<evidence type="ECO:0000313" key="1">
    <source>
        <dbReference type="EMBL" id="MBT0962822.1"/>
    </source>
</evidence>
<accession>A0A944DEF4</accession>
<organism evidence="1 2">
    <name type="scientific">Denitromonas iodatirespirans</name>
    <dbReference type="NCBI Taxonomy" id="2795389"/>
    <lineage>
        <taxon>Bacteria</taxon>
        <taxon>Pseudomonadati</taxon>
        <taxon>Pseudomonadota</taxon>
        <taxon>Betaproteobacteria</taxon>
        <taxon>Rhodocyclales</taxon>
        <taxon>Zoogloeaceae</taxon>
        <taxon>Denitromonas</taxon>
    </lineage>
</organism>